<keyword evidence="2" id="KW-0479">Metal-binding</keyword>
<dbReference type="Pfam" id="PF02892">
    <property type="entry name" value="zf-BED"/>
    <property type="match status" value="1"/>
</dbReference>
<protein>
    <recommendedName>
        <fullName evidence="12">BED-type domain-containing protein</fullName>
    </recommendedName>
</protein>
<dbReference type="Proteomes" id="UP000193380">
    <property type="component" value="Unassembled WGS sequence"/>
</dbReference>
<reference evidence="10" key="1">
    <citation type="journal article" date="2014" name="Nat. Commun.">
        <title>The rainbow trout genome provides novel insights into evolution after whole-genome duplication in vertebrates.</title>
        <authorList>
            <person name="Berthelot C."/>
            <person name="Brunet F."/>
            <person name="Chalopin D."/>
            <person name="Juanchich A."/>
            <person name="Bernard M."/>
            <person name="Noel B."/>
            <person name="Bento P."/>
            <person name="Da Silva C."/>
            <person name="Labadie K."/>
            <person name="Alberti A."/>
            <person name="Aury J.M."/>
            <person name="Louis A."/>
            <person name="Dehais P."/>
            <person name="Bardou P."/>
            <person name="Montfort J."/>
            <person name="Klopp C."/>
            <person name="Cabau C."/>
            <person name="Gaspin C."/>
            <person name="Thorgaard G.H."/>
            <person name="Boussaha M."/>
            <person name="Quillet E."/>
            <person name="Guyomard R."/>
            <person name="Galiana D."/>
            <person name="Bobe J."/>
            <person name="Volff J.N."/>
            <person name="Genet C."/>
            <person name="Wincker P."/>
            <person name="Jaillon O."/>
            <person name="Roest Crollius H."/>
            <person name="Guiguen Y."/>
        </authorList>
    </citation>
    <scope>NUCLEOTIDE SEQUENCE [LARGE SCALE GENOMIC DNA]</scope>
</reference>
<keyword evidence="3" id="KW-0863">Zinc-finger</keyword>
<comment type="subcellular location">
    <subcellularLocation>
        <location evidence="1">Nucleus</location>
    </subcellularLocation>
</comment>
<dbReference type="PaxDb" id="8022-A0A060WB00"/>
<proteinExistence type="predicted"/>
<name>A0A060WB00_ONCMY</name>
<sequence length="172" mass="19370">MVTCLLLFDQRLKMPQALSDVWIHFTAANVEGKAVYICEYCAKSYVKNVTKMQNHLTKCTKFPQRSQHATSDKIFYKSTDTRDNRQTGLYIADELKAVINDLGPQKVFGLVTDNAANMTAVWSKAEGSYPHITPIGCAAHSLNLLLKDIMALKTMDTLYKRAKEMVRFAAIT</sequence>
<dbReference type="Pfam" id="PF04937">
    <property type="entry name" value="DUF659"/>
    <property type="match status" value="1"/>
</dbReference>
<dbReference type="InterPro" id="IPR003656">
    <property type="entry name" value="Znf_BED"/>
</dbReference>
<dbReference type="AlphaFoldDB" id="A0A060WB00"/>
<dbReference type="GO" id="GO:0008270">
    <property type="term" value="F:zinc ion binding"/>
    <property type="evidence" value="ECO:0007669"/>
    <property type="project" value="UniProtKB-KW"/>
</dbReference>
<keyword evidence="6" id="KW-0804">Transcription</keyword>
<feature type="domain" description="DUF659" evidence="9">
    <location>
        <begin position="71"/>
        <end position="164"/>
    </location>
</feature>
<dbReference type="STRING" id="8022.A0A060WB00"/>
<gene>
    <name evidence="10" type="ORF">GSONMT00067038001</name>
</gene>
<keyword evidence="7" id="KW-0539">Nucleus</keyword>
<reference evidence="10" key="2">
    <citation type="submission" date="2014-03" db="EMBL/GenBank/DDBJ databases">
        <authorList>
            <person name="Genoscope - CEA"/>
        </authorList>
    </citation>
    <scope>NUCLEOTIDE SEQUENCE</scope>
</reference>
<evidence type="ECO:0000259" key="8">
    <source>
        <dbReference type="Pfam" id="PF02892"/>
    </source>
</evidence>
<evidence type="ECO:0000313" key="10">
    <source>
        <dbReference type="EMBL" id="CDQ62404.1"/>
    </source>
</evidence>
<dbReference type="GO" id="GO:0005634">
    <property type="term" value="C:nucleus"/>
    <property type="evidence" value="ECO:0007669"/>
    <property type="project" value="UniProtKB-SubCell"/>
</dbReference>
<evidence type="ECO:0000256" key="4">
    <source>
        <dbReference type="ARBA" id="ARBA00022833"/>
    </source>
</evidence>
<evidence type="ECO:0000259" key="9">
    <source>
        <dbReference type="Pfam" id="PF04937"/>
    </source>
</evidence>
<evidence type="ECO:0008006" key="12">
    <source>
        <dbReference type="Google" id="ProtNLM"/>
    </source>
</evidence>
<dbReference type="SUPFAM" id="SSF53098">
    <property type="entry name" value="Ribonuclease H-like"/>
    <property type="match status" value="1"/>
</dbReference>
<evidence type="ECO:0000313" key="11">
    <source>
        <dbReference type="Proteomes" id="UP000193380"/>
    </source>
</evidence>
<accession>A0A060WB00</accession>
<dbReference type="InterPro" id="IPR007021">
    <property type="entry name" value="DUF659"/>
</dbReference>
<dbReference type="PANTHER" id="PTHR46481">
    <property type="entry name" value="ZINC FINGER BED DOMAIN-CONTAINING PROTEIN 4"/>
    <property type="match status" value="1"/>
</dbReference>
<organism evidence="10 11">
    <name type="scientific">Oncorhynchus mykiss</name>
    <name type="common">Rainbow trout</name>
    <name type="synonym">Salmo gairdneri</name>
    <dbReference type="NCBI Taxonomy" id="8022"/>
    <lineage>
        <taxon>Eukaryota</taxon>
        <taxon>Metazoa</taxon>
        <taxon>Chordata</taxon>
        <taxon>Craniata</taxon>
        <taxon>Vertebrata</taxon>
        <taxon>Euteleostomi</taxon>
        <taxon>Actinopterygii</taxon>
        <taxon>Neopterygii</taxon>
        <taxon>Teleostei</taxon>
        <taxon>Protacanthopterygii</taxon>
        <taxon>Salmoniformes</taxon>
        <taxon>Salmonidae</taxon>
        <taxon>Salmoninae</taxon>
        <taxon>Oncorhynchus</taxon>
    </lineage>
</organism>
<dbReference type="EMBL" id="FR904406">
    <property type="protein sequence ID" value="CDQ62404.1"/>
    <property type="molecule type" value="Genomic_DNA"/>
</dbReference>
<evidence type="ECO:0000256" key="1">
    <source>
        <dbReference type="ARBA" id="ARBA00004123"/>
    </source>
</evidence>
<dbReference type="InterPro" id="IPR012337">
    <property type="entry name" value="RNaseH-like_sf"/>
</dbReference>
<evidence type="ECO:0000256" key="2">
    <source>
        <dbReference type="ARBA" id="ARBA00022723"/>
    </source>
</evidence>
<dbReference type="PANTHER" id="PTHR46481:SF10">
    <property type="entry name" value="ZINC FINGER BED DOMAIN-CONTAINING PROTEIN 39"/>
    <property type="match status" value="1"/>
</dbReference>
<feature type="domain" description="BED-type" evidence="8">
    <location>
        <begin position="19"/>
        <end position="65"/>
    </location>
</feature>
<evidence type="ECO:0000256" key="6">
    <source>
        <dbReference type="ARBA" id="ARBA00023163"/>
    </source>
</evidence>
<dbReference type="GO" id="GO:0003677">
    <property type="term" value="F:DNA binding"/>
    <property type="evidence" value="ECO:0007669"/>
    <property type="project" value="InterPro"/>
</dbReference>
<evidence type="ECO:0000256" key="3">
    <source>
        <dbReference type="ARBA" id="ARBA00022771"/>
    </source>
</evidence>
<keyword evidence="5" id="KW-0805">Transcription regulation</keyword>
<evidence type="ECO:0000256" key="5">
    <source>
        <dbReference type="ARBA" id="ARBA00023015"/>
    </source>
</evidence>
<dbReference type="InterPro" id="IPR052035">
    <property type="entry name" value="ZnF_BED_domain_contain"/>
</dbReference>
<evidence type="ECO:0000256" key="7">
    <source>
        <dbReference type="ARBA" id="ARBA00023242"/>
    </source>
</evidence>
<keyword evidence="4" id="KW-0862">Zinc</keyword>